<dbReference type="OMA" id="MEQRICI"/>
<dbReference type="AlphaFoldDB" id="A0A026X4B7"/>
<gene>
    <name evidence="2" type="ORF">X777_00607</name>
</gene>
<dbReference type="InterPro" id="IPR052709">
    <property type="entry name" value="Transposase-MT_Hybrid"/>
</dbReference>
<feature type="domain" description="Mos1 transposase HTH" evidence="1">
    <location>
        <begin position="4"/>
        <end position="47"/>
    </location>
</feature>
<evidence type="ECO:0000313" key="2">
    <source>
        <dbReference type="EMBL" id="EZA62239.1"/>
    </source>
</evidence>
<dbReference type="Proteomes" id="UP000053097">
    <property type="component" value="Unassembled WGS sequence"/>
</dbReference>
<dbReference type="EMBL" id="KK107024">
    <property type="protein sequence ID" value="EZA62239.1"/>
    <property type="molecule type" value="Genomic_DNA"/>
</dbReference>
<evidence type="ECO:0000259" key="1">
    <source>
        <dbReference type="Pfam" id="PF17906"/>
    </source>
</evidence>
<protein>
    <recommendedName>
        <fullName evidence="1">Mos1 transposase HTH domain-containing protein</fullName>
    </recommendedName>
</protein>
<reference evidence="2 3" key="1">
    <citation type="journal article" date="2014" name="Curr. Biol.">
        <title>The genome of the clonal raider ant Cerapachys biroi.</title>
        <authorList>
            <person name="Oxley P.R."/>
            <person name="Ji L."/>
            <person name="Fetter-Pruneda I."/>
            <person name="McKenzie S.K."/>
            <person name="Li C."/>
            <person name="Hu H."/>
            <person name="Zhang G."/>
            <person name="Kronauer D.J."/>
        </authorList>
    </citation>
    <scope>NUCLEOTIDE SEQUENCE [LARGE SCALE GENOMIC DNA]</scope>
</reference>
<keyword evidence="3" id="KW-1185">Reference proteome</keyword>
<name>A0A026X4B7_OOCBI</name>
<accession>A0A026X4B7</accession>
<dbReference type="PANTHER" id="PTHR46060:SF1">
    <property type="entry name" value="MARINER MOS1 TRANSPOSASE-LIKE PROTEIN"/>
    <property type="match status" value="1"/>
</dbReference>
<dbReference type="Pfam" id="PF17906">
    <property type="entry name" value="HTH_48"/>
    <property type="match status" value="1"/>
</dbReference>
<sequence length="64" mass="7580">MEQRICIKFCFKNGIKCSTVLEMLNVAFGESSMNKTSVYKWYKRFQESREDVEDDERPGRHSVP</sequence>
<proteinExistence type="predicted"/>
<dbReference type="PANTHER" id="PTHR46060">
    <property type="entry name" value="MARINER MOS1 TRANSPOSASE-LIKE PROTEIN"/>
    <property type="match status" value="1"/>
</dbReference>
<dbReference type="Gene3D" id="1.10.10.1450">
    <property type="match status" value="1"/>
</dbReference>
<dbReference type="InterPro" id="IPR041426">
    <property type="entry name" value="Mos1_HTH"/>
</dbReference>
<organism evidence="2 3">
    <name type="scientific">Ooceraea biroi</name>
    <name type="common">Clonal raider ant</name>
    <name type="synonym">Cerapachys biroi</name>
    <dbReference type="NCBI Taxonomy" id="2015173"/>
    <lineage>
        <taxon>Eukaryota</taxon>
        <taxon>Metazoa</taxon>
        <taxon>Ecdysozoa</taxon>
        <taxon>Arthropoda</taxon>
        <taxon>Hexapoda</taxon>
        <taxon>Insecta</taxon>
        <taxon>Pterygota</taxon>
        <taxon>Neoptera</taxon>
        <taxon>Endopterygota</taxon>
        <taxon>Hymenoptera</taxon>
        <taxon>Apocrita</taxon>
        <taxon>Aculeata</taxon>
        <taxon>Formicoidea</taxon>
        <taxon>Formicidae</taxon>
        <taxon>Dorylinae</taxon>
        <taxon>Ooceraea</taxon>
    </lineage>
</organism>
<evidence type="ECO:0000313" key="3">
    <source>
        <dbReference type="Proteomes" id="UP000053097"/>
    </source>
</evidence>
<dbReference type="STRING" id="2015173.A0A026X4B7"/>